<keyword evidence="1" id="KW-0808">Transferase</keyword>
<evidence type="ECO:0000256" key="1">
    <source>
        <dbReference type="ARBA" id="ARBA00022679"/>
    </source>
</evidence>
<dbReference type="PATRIC" id="fig|43658.5.peg.4529"/>
<dbReference type="PANTHER" id="PTHR46401:SF2">
    <property type="entry name" value="GLYCOSYLTRANSFERASE WBBK-RELATED"/>
    <property type="match status" value="1"/>
</dbReference>
<dbReference type="CDD" id="cd03801">
    <property type="entry name" value="GT4_PimA-like"/>
    <property type="match status" value="1"/>
</dbReference>
<keyword evidence="2" id="KW-0472">Membrane</keyword>
<dbReference type="AlphaFoldDB" id="A0A0F4QGM4"/>
<evidence type="ECO:0000313" key="4">
    <source>
        <dbReference type="Proteomes" id="UP000033452"/>
    </source>
</evidence>
<evidence type="ECO:0000256" key="2">
    <source>
        <dbReference type="SAM" id="Phobius"/>
    </source>
</evidence>
<evidence type="ECO:0000313" key="3">
    <source>
        <dbReference type="EMBL" id="KJZ05827.1"/>
    </source>
</evidence>
<sequence length="359" mass="40624">MKKHAVLFLNRKGGGSHFTYELVKEIEKNRLEQLGMVIIPKTNIQKHLYDKLSTDVTYLPHYDSLLSYVFFVLLKLPFIGLWLVYQLKKNSIDVLTCTMPSAYFPLTAWLLKLVGIEYRLIVHDVHQHVGEESKIQKFLYKLDMNFADSFFVLTQHAKEQLSKLTKKPIKVLKHGYLTFGREFAAGEVKPEKQINAVYIGRIKEYKGVHYFLEANQKFAHDDRIKFTCAGSGDLSFLGDLNKYSNTEIINDWLSDEDIVDLVMSSSIIVLPYIDASQSGVIPLAVFHGKPVIVTDAGGLAEQVNGDFAITVSPRSVSQLVEAYEALLNGSIDLNAMSIKAREFALSELSWKNVIAQLID</sequence>
<feature type="transmembrane region" description="Helical" evidence="2">
    <location>
        <begin position="65"/>
        <end position="85"/>
    </location>
</feature>
<dbReference type="OrthoDB" id="9062832at2"/>
<protein>
    <recommendedName>
        <fullName evidence="5">Glycosyl transferase family 1 domain-containing protein</fullName>
    </recommendedName>
</protein>
<dbReference type="RefSeq" id="WP_046007012.1">
    <property type="nucleotide sequence ID" value="NZ_JXYA01000061.1"/>
</dbReference>
<reference evidence="3 4" key="1">
    <citation type="journal article" date="2015" name="BMC Genomics">
        <title>Genome mining reveals unlocked bioactive potential of marine Gram-negative bacteria.</title>
        <authorList>
            <person name="Machado H."/>
            <person name="Sonnenschein E.C."/>
            <person name="Melchiorsen J."/>
            <person name="Gram L."/>
        </authorList>
    </citation>
    <scope>NUCLEOTIDE SEQUENCE [LARGE SCALE GENOMIC DNA]</scope>
    <source>
        <strain evidence="3 4">S2471</strain>
    </source>
</reference>
<dbReference type="Pfam" id="PF13692">
    <property type="entry name" value="Glyco_trans_1_4"/>
    <property type="match status" value="1"/>
</dbReference>
<organism evidence="3 4">
    <name type="scientific">Pseudoalteromonas rubra</name>
    <dbReference type="NCBI Taxonomy" id="43658"/>
    <lineage>
        <taxon>Bacteria</taxon>
        <taxon>Pseudomonadati</taxon>
        <taxon>Pseudomonadota</taxon>
        <taxon>Gammaproteobacteria</taxon>
        <taxon>Alteromonadales</taxon>
        <taxon>Pseudoalteromonadaceae</taxon>
        <taxon>Pseudoalteromonas</taxon>
    </lineage>
</organism>
<evidence type="ECO:0008006" key="5">
    <source>
        <dbReference type="Google" id="ProtNLM"/>
    </source>
</evidence>
<dbReference type="Proteomes" id="UP000033452">
    <property type="component" value="Unassembled WGS sequence"/>
</dbReference>
<dbReference type="EMBL" id="JXYA01000061">
    <property type="protein sequence ID" value="KJZ05827.1"/>
    <property type="molecule type" value="Genomic_DNA"/>
</dbReference>
<comment type="caution">
    <text evidence="3">The sequence shown here is derived from an EMBL/GenBank/DDBJ whole genome shotgun (WGS) entry which is preliminary data.</text>
</comment>
<gene>
    <name evidence="3" type="ORF">TW77_21490</name>
</gene>
<accession>A0A0F4QGM4</accession>
<keyword evidence="2" id="KW-0812">Transmembrane</keyword>
<dbReference type="Gene3D" id="3.40.50.2000">
    <property type="entry name" value="Glycogen Phosphorylase B"/>
    <property type="match status" value="2"/>
</dbReference>
<dbReference type="GO" id="GO:0016757">
    <property type="term" value="F:glycosyltransferase activity"/>
    <property type="evidence" value="ECO:0007669"/>
    <property type="project" value="TreeGrafter"/>
</dbReference>
<dbReference type="PANTHER" id="PTHR46401">
    <property type="entry name" value="GLYCOSYLTRANSFERASE WBBK-RELATED"/>
    <property type="match status" value="1"/>
</dbReference>
<keyword evidence="4" id="KW-1185">Reference proteome</keyword>
<keyword evidence="2" id="KW-1133">Transmembrane helix</keyword>
<proteinExistence type="predicted"/>
<name>A0A0F4QGM4_9GAMM</name>
<dbReference type="SUPFAM" id="SSF53756">
    <property type="entry name" value="UDP-Glycosyltransferase/glycogen phosphorylase"/>
    <property type="match status" value="1"/>
</dbReference>